<comment type="caution">
    <text evidence="2">The sequence shown here is derived from an EMBL/GenBank/DDBJ whole genome shotgun (WGS) entry which is preliminary data.</text>
</comment>
<keyword evidence="1" id="KW-0732">Signal</keyword>
<protein>
    <recommendedName>
        <fullName evidence="4">DUF2460 domain-containing protein</fullName>
    </recommendedName>
</protein>
<sequence length="1147" mass="130733">MLKKLLFWILICCFSGLHAQQINSLYKTKKIIPSRDTIYIEKESLNSSFFKLLDANDKQIDSTLFAINFEKGTLILKENSAFKSDSLTIQYLKFPEILTKEYRIYDASKVVSNEAGQGDLYAIGNKNTNKNVPFDGLNTSGSITRGVTIGNNQNAVLNSNLDLQITGKISEKVSLRASIQDSNIPLQDGGYSQKLDQFDNVFMELFSDEWNIRAGDIFLENKNTQFLNFNKKVQGLATNFNFGTEENKTNVFASAALVRGQYAKSDIVGQEGNQGPYKLKGQNGELYVLVVSGSERVYVNGILLKRGENNDYTIDYNAGEIVFTPLFTITSEMRIAIEYQYSDRNYTRFVTYAGATHENKKWSFGGYLYSENDLKNQPLQQNLSQEQAQILVNAGDNSSLMTAPSAYSDSYSENKVLYRKTTANAVEIFEYSNDVQQELFNVRFTLVGANNGNYIVTNSATITRVYQYTAPVNGILQGNYEPIIQLIAPTKVQVATFLGKYNPDEKTAIDFEIGISNNDKNLFSNIDDSNNKGLAGKINTKQRIFSKKGQMDAFANYQFIQNNFSSVERLYNIEFDRDWNLGTAGIGNQSLLVSGLQLDLNPKPKSTNKGLLLYQFEKLDFSENFSGSRHVVNGLFRVKNWTFQNQGSFLKSDAPTLSSKFLRNQSQMRLHFDKNWVGSSLRLEDNQEKNKTTNQFTALSQKFTEYGVFAGRGDSTKVFVELGYLRRTNDSLQNRSIGSFIQRVNSSQTFMLKSKLIQTNKSDLSIFANYRVLEFVDATRKKEPTLNSRIVYTDRFFNQLILSTTVYETNSGTIPQQEFTYLEVPAGQGVYTWNDYNDNGVQELQEFEVAPFIDQAKFIRVFLPNRVYIKTHQNKFSQSLTLNPNQWQNETGIKKLLSYFYNQTAFIIDRKTRSDGANFELNPFSGSNENVLGLNSSLRNSLFYNRGKQNHSITYSYLENKNKNLLSIGSQEATNSSHQLQYNHLYHKSWLFGFFAKTIQTAIESENFPEKNFDISGYQLAPKISYLFSKNTSWDIFYELQKKENQIGVSETLLQNRFGTAFSYSGTKKFTMNGEVSFYQNKFDGNEFSSVGFQMLEGLQTGQNLTWRLLLQKNITQFLDINFNYQGRKSETSQAIHTGSMQLRAYF</sequence>
<keyword evidence="3" id="KW-1185">Reference proteome</keyword>
<evidence type="ECO:0000313" key="3">
    <source>
        <dbReference type="Proteomes" id="UP000253235"/>
    </source>
</evidence>
<organism evidence="2 3">
    <name type="scientific">Flavobacterium petrolei</name>
    <dbReference type="NCBI Taxonomy" id="2259594"/>
    <lineage>
        <taxon>Bacteria</taxon>
        <taxon>Pseudomonadati</taxon>
        <taxon>Bacteroidota</taxon>
        <taxon>Flavobacteriia</taxon>
        <taxon>Flavobacteriales</taxon>
        <taxon>Flavobacteriaceae</taxon>
        <taxon>Flavobacterium</taxon>
    </lineage>
</organism>
<dbReference type="Proteomes" id="UP000253235">
    <property type="component" value="Unassembled WGS sequence"/>
</dbReference>
<evidence type="ECO:0000313" key="2">
    <source>
        <dbReference type="EMBL" id="RYJ52983.1"/>
    </source>
</evidence>
<dbReference type="RefSeq" id="WP_113664952.1">
    <property type="nucleotide sequence ID" value="NZ_QNVY02000001.1"/>
</dbReference>
<dbReference type="AlphaFoldDB" id="A0A482TN02"/>
<dbReference type="EMBL" id="QNVY02000001">
    <property type="protein sequence ID" value="RYJ52983.1"/>
    <property type="molecule type" value="Genomic_DNA"/>
</dbReference>
<gene>
    <name evidence="2" type="ORF">DR871_002750</name>
</gene>
<feature type="signal peptide" evidence="1">
    <location>
        <begin position="1"/>
        <end position="19"/>
    </location>
</feature>
<reference evidence="2 3" key="1">
    <citation type="submission" date="2019-01" db="EMBL/GenBank/DDBJ databases">
        <title>Flavobacterium sp. nov. isolated from arctic soil.</title>
        <authorList>
            <person name="Kim D.-U."/>
        </authorList>
    </citation>
    <scope>NUCLEOTIDE SEQUENCE [LARGE SCALE GENOMIC DNA]</scope>
    <source>
        <strain evidence="2 3">Kopri-42</strain>
    </source>
</reference>
<accession>A0A482TN02</accession>
<evidence type="ECO:0000256" key="1">
    <source>
        <dbReference type="SAM" id="SignalP"/>
    </source>
</evidence>
<evidence type="ECO:0008006" key="4">
    <source>
        <dbReference type="Google" id="ProtNLM"/>
    </source>
</evidence>
<proteinExistence type="predicted"/>
<name>A0A482TN02_9FLAO</name>
<feature type="chain" id="PRO_5019802295" description="DUF2460 domain-containing protein" evidence="1">
    <location>
        <begin position="20"/>
        <end position="1147"/>
    </location>
</feature>
<dbReference type="OrthoDB" id="9815802at2"/>